<reference evidence="2 3" key="1">
    <citation type="submission" date="2023-12" db="EMBL/GenBank/DDBJ databases">
        <title>Genome sequencing and assembly of bacterial species from a model synthetic community.</title>
        <authorList>
            <person name="Hogle S.L."/>
        </authorList>
    </citation>
    <scope>NUCLEOTIDE SEQUENCE [LARGE SCALE GENOMIC DNA]</scope>
    <source>
        <strain evidence="2 3">HAMBI_3031</strain>
    </source>
</reference>
<feature type="signal peptide" evidence="1">
    <location>
        <begin position="1"/>
        <end position="19"/>
    </location>
</feature>
<accession>A0ABZ0W107</accession>
<evidence type="ECO:0000256" key="1">
    <source>
        <dbReference type="SAM" id="SignalP"/>
    </source>
</evidence>
<gene>
    <name evidence="2" type="ORF">U0035_12110</name>
</gene>
<keyword evidence="1" id="KW-0732">Signal</keyword>
<sequence length="441" mass="48650">MKRLSLAIALIGCVTLVHAQDDKSIISKLHPDVQFTRPGDKTGLNMFETGKEEIIPYDGLKVRFGAGFSQQFQSLTHSNSGAVALYPRLAPGFGIAQANLTMDVQLYDGIKLNLTSYLAARHHNETWVKGGYIQFDKLPFKGAGWDKLMQYATIKVGHMEINYGDQHFRRSDGGNTIHNPFMENYIMDAFATEIGGEFYLQKDGVLGMVGISNGLINGTQQSPILAAGTDTTGYHRNPSFYAKGAIDKKLGDLRVRGAASVYYNNSSGRSTLYAGDRTGSNYFFVMEGATATSKDNFTSGRFDPALTNQILAFQLNGFIKAKGLELFGTYENAKGRSINEKVANFDKRSVNQFAADIIYRIGAKEKVFIGGRYNTVRGQLLASNKDKQSINRMAIGGGWFLTNNILMKGEYVDQKYNDFPAANRMADGRFKGFVMQAVVGF</sequence>
<name>A0ABZ0W107_9BACT</name>
<feature type="chain" id="PRO_5045467021" description="Porin" evidence="1">
    <location>
        <begin position="20"/>
        <end position="441"/>
    </location>
</feature>
<dbReference type="RefSeq" id="WP_114790047.1">
    <property type="nucleotide sequence ID" value="NZ_CP139960.1"/>
</dbReference>
<dbReference type="Proteomes" id="UP001325680">
    <property type="component" value="Chromosome"/>
</dbReference>
<proteinExistence type="predicted"/>
<organism evidence="2 3">
    <name type="scientific">Niabella yanshanensis</name>
    <dbReference type="NCBI Taxonomy" id="577386"/>
    <lineage>
        <taxon>Bacteria</taxon>
        <taxon>Pseudomonadati</taxon>
        <taxon>Bacteroidota</taxon>
        <taxon>Chitinophagia</taxon>
        <taxon>Chitinophagales</taxon>
        <taxon>Chitinophagaceae</taxon>
        <taxon>Niabella</taxon>
    </lineage>
</organism>
<evidence type="ECO:0000313" key="3">
    <source>
        <dbReference type="Proteomes" id="UP001325680"/>
    </source>
</evidence>
<evidence type="ECO:0008006" key="4">
    <source>
        <dbReference type="Google" id="ProtNLM"/>
    </source>
</evidence>
<protein>
    <recommendedName>
        <fullName evidence="4">Porin</fullName>
    </recommendedName>
</protein>
<evidence type="ECO:0000313" key="2">
    <source>
        <dbReference type="EMBL" id="WQD36409.1"/>
    </source>
</evidence>
<dbReference type="SUPFAM" id="SSF56935">
    <property type="entry name" value="Porins"/>
    <property type="match status" value="1"/>
</dbReference>
<keyword evidence="3" id="KW-1185">Reference proteome</keyword>
<dbReference type="EMBL" id="CP139960">
    <property type="protein sequence ID" value="WQD36409.1"/>
    <property type="molecule type" value="Genomic_DNA"/>
</dbReference>